<name>A0AAX4JUD7_9TREE</name>
<dbReference type="AlphaFoldDB" id="A0AAX4JUD7"/>
<keyword evidence="3" id="KW-1185">Reference proteome</keyword>
<proteinExistence type="predicted"/>
<feature type="signal peptide" evidence="1">
    <location>
        <begin position="1"/>
        <end position="20"/>
    </location>
</feature>
<dbReference type="RefSeq" id="XP_066075798.1">
    <property type="nucleotide sequence ID" value="XM_066219701.1"/>
</dbReference>
<dbReference type="GeneID" id="91094623"/>
<dbReference type="EMBL" id="CP144102">
    <property type="protein sequence ID" value="WWC89035.1"/>
    <property type="molecule type" value="Genomic_DNA"/>
</dbReference>
<dbReference type="Proteomes" id="UP001355207">
    <property type="component" value="Chromosome 5"/>
</dbReference>
<gene>
    <name evidence="2" type="ORF">L201_003953</name>
</gene>
<accession>A0AAX4JUD7</accession>
<feature type="chain" id="PRO_5043926458" evidence="1">
    <location>
        <begin position="21"/>
        <end position="267"/>
    </location>
</feature>
<evidence type="ECO:0000313" key="2">
    <source>
        <dbReference type="EMBL" id="WWC89035.1"/>
    </source>
</evidence>
<protein>
    <submittedName>
        <fullName evidence="2">Uncharacterized protein</fullName>
    </submittedName>
</protein>
<keyword evidence="1" id="KW-0732">Signal</keyword>
<reference evidence="2 3" key="1">
    <citation type="submission" date="2024-01" db="EMBL/GenBank/DDBJ databases">
        <title>Comparative genomics of Cryptococcus and Kwoniella reveals pathogenesis evolution and contrasting modes of karyotype evolution via chromosome fusion or intercentromeric recombination.</title>
        <authorList>
            <person name="Coelho M.A."/>
            <person name="David-Palma M."/>
            <person name="Shea T."/>
            <person name="Bowers K."/>
            <person name="McGinley-Smith S."/>
            <person name="Mohammad A.W."/>
            <person name="Gnirke A."/>
            <person name="Yurkov A.M."/>
            <person name="Nowrousian M."/>
            <person name="Sun S."/>
            <person name="Cuomo C.A."/>
            <person name="Heitman J."/>
        </authorList>
    </citation>
    <scope>NUCLEOTIDE SEQUENCE [LARGE SCALE GENOMIC DNA]</scope>
    <source>
        <strain evidence="2 3">CBS 6074</strain>
    </source>
</reference>
<organism evidence="2 3">
    <name type="scientific">Kwoniella dendrophila CBS 6074</name>
    <dbReference type="NCBI Taxonomy" id="1295534"/>
    <lineage>
        <taxon>Eukaryota</taxon>
        <taxon>Fungi</taxon>
        <taxon>Dikarya</taxon>
        <taxon>Basidiomycota</taxon>
        <taxon>Agaricomycotina</taxon>
        <taxon>Tremellomycetes</taxon>
        <taxon>Tremellales</taxon>
        <taxon>Cryptococcaceae</taxon>
        <taxon>Kwoniella</taxon>
    </lineage>
</organism>
<sequence>MFFTQFIITCIFLLSNFVSALPQPEPEALPASRNEGLPLVRSLNDLSNGERIARKLPLKAPVKKFDPSRTEALRPRQSGQPQTHNFYIRVSDYNLGNVIGDLTFDINNGVLLVPVNATESSRVVFSVTTPIFPAYPVTIKARNALNDVTAPIVTRDWTDGNENMGGGGRHTILFAYDPESNPNGDNGKPIEYYRATSHQSSNWYISEIPTTQYPLSTTWFNQDGTGVDPGFYLDETDRRVLRAAEDPQDIRLDLDYSNRVVLHAIPA</sequence>
<evidence type="ECO:0000313" key="3">
    <source>
        <dbReference type="Proteomes" id="UP001355207"/>
    </source>
</evidence>
<evidence type="ECO:0000256" key="1">
    <source>
        <dbReference type="SAM" id="SignalP"/>
    </source>
</evidence>